<dbReference type="InterPro" id="IPR009000">
    <property type="entry name" value="Transl_B-barrel_sf"/>
</dbReference>
<dbReference type="InterPro" id="IPR002676">
    <property type="entry name" value="RimM_N"/>
</dbReference>
<accession>A0A6G8F276</accession>
<dbReference type="GO" id="GO:0006364">
    <property type="term" value="P:rRNA processing"/>
    <property type="evidence" value="ECO:0007669"/>
    <property type="project" value="UniProtKB-UniRule"/>
</dbReference>
<sequence length="182" mass="19896">MTTQSKICLGAVVGVHGIKGEVKVKSFTEQDRNIDKYGVLTDQNGRSLEIKVVGHSKELLRVKIKGVDDRNFAQTFIGTQFFADRDVLPPLTDEEEFYQADLVGLDVREAASGNVAGKVVGIYNFGAGDILEIRVKASGKLEMIPFNHAYVPTVNIEDGYIIVNAVSMQFEPDDDGEEGAES</sequence>
<gene>
    <name evidence="5 8" type="primary">rimM</name>
    <name evidence="8" type="ORF">PlAlph_1330</name>
</gene>
<dbReference type="Pfam" id="PF01782">
    <property type="entry name" value="RimM"/>
    <property type="match status" value="1"/>
</dbReference>
<dbReference type="AlphaFoldDB" id="A0A6G8F276"/>
<keyword evidence="2 5" id="KW-0690">Ribosome biogenesis</keyword>
<proteinExistence type="inferred from homology"/>
<evidence type="ECO:0000259" key="6">
    <source>
        <dbReference type="Pfam" id="PF01782"/>
    </source>
</evidence>
<dbReference type="InterPro" id="IPR011033">
    <property type="entry name" value="PRC_barrel-like_sf"/>
</dbReference>
<comment type="subunit">
    <text evidence="5">Binds ribosomal protein uS19.</text>
</comment>
<dbReference type="NCBIfam" id="TIGR02273">
    <property type="entry name" value="16S_RimM"/>
    <property type="match status" value="1"/>
</dbReference>
<dbReference type="GO" id="GO:0042274">
    <property type="term" value="P:ribosomal small subunit biogenesis"/>
    <property type="evidence" value="ECO:0007669"/>
    <property type="project" value="UniProtKB-UniRule"/>
</dbReference>
<dbReference type="PANTHER" id="PTHR33692:SF1">
    <property type="entry name" value="RIBOSOME MATURATION FACTOR RIMM"/>
    <property type="match status" value="1"/>
</dbReference>
<dbReference type="Gene3D" id="2.40.30.60">
    <property type="entry name" value="RimM"/>
    <property type="match status" value="1"/>
</dbReference>
<dbReference type="HAMAP" id="MF_00014">
    <property type="entry name" value="Ribosome_mat_RimM"/>
    <property type="match status" value="1"/>
</dbReference>
<keyword evidence="4 5" id="KW-0143">Chaperone</keyword>
<protein>
    <recommendedName>
        <fullName evidence="5">Ribosome maturation factor RimM</fullName>
    </recommendedName>
</protein>
<comment type="function">
    <text evidence="5">An accessory protein needed during the final step in the assembly of 30S ribosomal subunit, possibly for assembly of the head region. Essential for efficient processing of 16S rRNA. May be needed both before and after RbfA during the maturation of 16S rRNA. It has affinity for free ribosomal 30S subunits but not for 70S ribosomes.</text>
</comment>
<dbReference type="PANTHER" id="PTHR33692">
    <property type="entry name" value="RIBOSOME MATURATION FACTOR RIMM"/>
    <property type="match status" value="1"/>
</dbReference>
<dbReference type="SUPFAM" id="SSF50447">
    <property type="entry name" value="Translation proteins"/>
    <property type="match status" value="1"/>
</dbReference>
<feature type="domain" description="PRC-barrel" evidence="7">
    <location>
        <begin position="94"/>
        <end position="166"/>
    </location>
</feature>
<evidence type="ECO:0000256" key="2">
    <source>
        <dbReference type="ARBA" id="ARBA00022517"/>
    </source>
</evidence>
<comment type="subcellular location">
    <subcellularLocation>
        <location evidence="5">Cytoplasm</location>
    </subcellularLocation>
</comment>
<dbReference type="InterPro" id="IPR036976">
    <property type="entry name" value="RimM_N_sf"/>
</dbReference>
<dbReference type="Pfam" id="PF05239">
    <property type="entry name" value="PRC"/>
    <property type="match status" value="1"/>
</dbReference>
<organism evidence="8">
    <name type="scientific">uncultured Alphaproteobacteria bacterium</name>
    <dbReference type="NCBI Taxonomy" id="91750"/>
    <lineage>
        <taxon>Bacteria</taxon>
        <taxon>Pseudomonadati</taxon>
        <taxon>Pseudomonadota</taxon>
        <taxon>Alphaproteobacteria</taxon>
        <taxon>environmental samples</taxon>
    </lineage>
</organism>
<dbReference type="GO" id="GO:0005840">
    <property type="term" value="C:ribosome"/>
    <property type="evidence" value="ECO:0007669"/>
    <property type="project" value="InterPro"/>
</dbReference>
<evidence type="ECO:0000256" key="5">
    <source>
        <dbReference type="HAMAP-Rule" id="MF_00014"/>
    </source>
</evidence>
<dbReference type="InterPro" id="IPR011961">
    <property type="entry name" value="RimM"/>
</dbReference>
<name>A0A6G8F276_9PROT</name>
<evidence type="ECO:0000313" key="8">
    <source>
        <dbReference type="EMBL" id="QIM10379.1"/>
    </source>
</evidence>
<evidence type="ECO:0000256" key="4">
    <source>
        <dbReference type="ARBA" id="ARBA00023186"/>
    </source>
</evidence>
<comment type="similarity">
    <text evidence="5">Belongs to the RimM family.</text>
</comment>
<keyword evidence="1 5" id="KW-0963">Cytoplasm</keyword>
<evidence type="ECO:0000256" key="3">
    <source>
        <dbReference type="ARBA" id="ARBA00022552"/>
    </source>
</evidence>
<comment type="domain">
    <text evidence="5">The PRC barrel domain binds ribosomal protein uS19.</text>
</comment>
<dbReference type="Gene3D" id="2.30.30.240">
    <property type="entry name" value="PRC-barrel domain"/>
    <property type="match status" value="1"/>
</dbReference>
<evidence type="ECO:0000259" key="7">
    <source>
        <dbReference type="Pfam" id="PF05239"/>
    </source>
</evidence>
<keyword evidence="3 5" id="KW-0698">rRNA processing</keyword>
<feature type="domain" description="RimM N-terminal" evidence="6">
    <location>
        <begin position="9"/>
        <end position="86"/>
    </location>
</feature>
<dbReference type="InterPro" id="IPR027275">
    <property type="entry name" value="PRC-brl_dom"/>
</dbReference>
<reference evidence="8" key="1">
    <citation type="journal article" date="2020" name="J. ISSAAS">
        <title>Lactobacilli and other gastrointestinal microbiota of Peromyscus leucopus, reservoir host for agents of Lyme disease and other zoonoses in North America.</title>
        <authorList>
            <person name="Milovic A."/>
            <person name="Bassam K."/>
            <person name="Shao H."/>
            <person name="Chatzistamou I."/>
            <person name="Tufts D.M."/>
            <person name="Diuk-Wasser M."/>
            <person name="Barbour A.G."/>
        </authorList>
    </citation>
    <scope>NUCLEOTIDE SEQUENCE</scope>
    <source>
        <strain evidence="8">LL90</strain>
    </source>
</reference>
<dbReference type="SUPFAM" id="SSF50346">
    <property type="entry name" value="PRC-barrel domain"/>
    <property type="match status" value="1"/>
</dbReference>
<dbReference type="EMBL" id="MN990728">
    <property type="protein sequence ID" value="QIM10379.1"/>
    <property type="molecule type" value="Genomic_DNA"/>
</dbReference>
<evidence type="ECO:0000256" key="1">
    <source>
        <dbReference type="ARBA" id="ARBA00022490"/>
    </source>
</evidence>
<dbReference type="GO" id="GO:0005737">
    <property type="term" value="C:cytoplasm"/>
    <property type="evidence" value="ECO:0007669"/>
    <property type="project" value="UniProtKB-SubCell"/>
</dbReference>
<dbReference type="GO" id="GO:0043022">
    <property type="term" value="F:ribosome binding"/>
    <property type="evidence" value="ECO:0007669"/>
    <property type="project" value="InterPro"/>
</dbReference>